<dbReference type="PROSITE" id="PS50928">
    <property type="entry name" value="ABC_TM1"/>
    <property type="match status" value="1"/>
</dbReference>
<keyword evidence="7 9" id="KW-0472">Membrane</keyword>
<evidence type="ECO:0000256" key="8">
    <source>
        <dbReference type="ARBA" id="ARBA00025323"/>
    </source>
</evidence>
<feature type="transmembrane region" description="Helical" evidence="9">
    <location>
        <begin position="147"/>
        <end position="170"/>
    </location>
</feature>
<evidence type="ECO:0000256" key="9">
    <source>
        <dbReference type="RuleBase" id="RU363032"/>
    </source>
</evidence>
<dbReference type="Proteomes" id="UP000049855">
    <property type="component" value="Unassembled WGS sequence"/>
</dbReference>
<comment type="subcellular location">
    <subcellularLocation>
        <location evidence="9">Cell membrane</location>
        <topology evidence="9">Multi-pass membrane protein</topology>
    </subcellularLocation>
    <subcellularLocation>
        <location evidence="1">Membrane</location>
        <topology evidence="1">Multi-pass membrane protein</topology>
    </subcellularLocation>
</comment>
<evidence type="ECO:0000259" key="10">
    <source>
        <dbReference type="PROSITE" id="PS50928"/>
    </source>
</evidence>
<keyword evidence="12" id="KW-1185">Reference proteome</keyword>
<keyword evidence="3 9" id="KW-0813">Transport</keyword>
<evidence type="ECO:0000256" key="6">
    <source>
        <dbReference type="ARBA" id="ARBA00023032"/>
    </source>
</evidence>
<dbReference type="PANTHER" id="PTHR30406">
    <property type="entry name" value="SULFATE TRANSPORT SYSTEM PERMEASE PROTEIN"/>
    <property type="match status" value="1"/>
</dbReference>
<keyword evidence="4 9" id="KW-0812">Transmembrane</keyword>
<evidence type="ECO:0000256" key="2">
    <source>
        <dbReference type="ARBA" id="ARBA00011779"/>
    </source>
</evidence>
<sequence>MDTLLDMPIVLPPLVSGIALLIFFGPFLGKHLAQAGINIVFTPLGVIVAQWFIATPFAIKTFKQSFASIDQRMEKVARTLGFSPPMVFLKVTLPLAKNGLMSGIMMAWSRAMGEFGATAMLAGITRMKTETLSVAVFLNMSIGDIKFAISTAIVMLFIALVLLIILKMVLRNEVQV</sequence>
<feature type="transmembrane region" description="Helical" evidence="9">
    <location>
        <begin position="35"/>
        <end position="59"/>
    </location>
</feature>
<name>A0A0U1KY33_9FIRM</name>
<proteinExistence type="inferred from homology"/>
<dbReference type="PANTHER" id="PTHR30406:SF8">
    <property type="entry name" value="SULFATE TRANSPORT SYSTEM PERMEASE PROTEIN CYST"/>
    <property type="match status" value="1"/>
</dbReference>
<evidence type="ECO:0000313" key="11">
    <source>
        <dbReference type="EMBL" id="CQR72330.1"/>
    </source>
</evidence>
<dbReference type="GO" id="GO:0005886">
    <property type="term" value="C:plasma membrane"/>
    <property type="evidence" value="ECO:0007669"/>
    <property type="project" value="UniProtKB-SubCell"/>
</dbReference>
<dbReference type="AlphaFoldDB" id="A0A0U1KY33"/>
<feature type="domain" description="ABC transmembrane type-1" evidence="10">
    <location>
        <begin position="1"/>
        <end position="166"/>
    </location>
</feature>
<evidence type="ECO:0000256" key="1">
    <source>
        <dbReference type="ARBA" id="ARBA00004141"/>
    </source>
</evidence>
<accession>A0A0U1KY33</accession>
<reference evidence="12" key="1">
    <citation type="submission" date="2015-03" db="EMBL/GenBank/DDBJ databases">
        <authorList>
            <person name="Nijsse Bart"/>
        </authorList>
    </citation>
    <scope>NUCLEOTIDE SEQUENCE [LARGE SCALE GENOMIC DNA]</scope>
</reference>
<feature type="transmembrane region" description="Helical" evidence="9">
    <location>
        <begin position="9"/>
        <end position="29"/>
    </location>
</feature>
<keyword evidence="6" id="KW-0764">Sulfate transport</keyword>
<keyword evidence="5 9" id="KW-1133">Transmembrane helix</keyword>
<evidence type="ECO:0000256" key="4">
    <source>
        <dbReference type="ARBA" id="ARBA00022692"/>
    </source>
</evidence>
<dbReference type="InterPro" id="IPR000515">
    <property type="entry name" value="MetI-like"/>
</dbReference>
<dbReference type="InterPro" id="IPR005667">
    <property type="entry name" value="Sulph_transpt2"/>
</dbReference>
<evidence type="ECO:0000256" key="3">
    <source>
        <dbReference type="ARBA" id="ARBA00022448"/>
    </source>
</evidence>
<evidence type="ECO:0000256" key="5">
    <source>
        <dbReference type="ARBA" id="ARBA00022989"/>
    </source>
</evidence>
<comment type="function">
    <text evidence="8">Part of the ABC transporter complex CysAWTP (TC 3.A.1.6.1) involved in sulfate/thiosulfate import. Probably responsible for the translocation of the substrate across the membrane.</text>
</comment>
<dbReference type="InterPro" id="IPR035906">
    <property type="entry name" value="MetI-like_sf"/>
</dbReference>
<dbReference type="Pfam" id="PF00528">
    <property type="entry name" value="BPD_transp_1"/>
    <property type="match status" value="1"/>
</dbReference>
<evidence type="ECO:0000256" key="7">
    <source>
        <dbReference type="ARBA" id="ARBA00023136"/>
    </source>
</evidence>
<dbReference type="EMBL" id="CTRP01000010">
    <property type="protein sequence ID" value="CQR72330.1"/>
    <property type="molecule type" value="Genomic_DNA"/>
</dbReference>
<gene>
    <name evidence="11" type="ORF">SpAn4DRAFT_2790</name>
</gene>
<dbReference type="Gene3D" id="1.10.3720.10">
    <property type="entry name" value="MetI-like"/>
    <property type="match status" value="1"/>
</dbReference>
<dbReference type="CDD" id="cd06261">
    <property type="entry name" value="TM_PBP2"/>
    <property type="match status" value="1"/>
</dbReference>
<protein>
    <submittedName>
        <fullName evidence="11">Molybdenum transport system permease protein ModB (TC 3.A.1.8.1)</fullName>
    </submittedName>
</protein>
<comment type="similarity">
    <text evidence="9">Belongs to the binding-protein-dependent transport system permease family.</text>
</comment>
<comment type="subunit">
    <text evidence="2">The complex is composed of two ATP-binding proteins (CysA), two transmembrane proteins (CysT and CysW) and a solute-binding protein (CysP).</text>
</comment>
<organism evidence="11 12">
    <name type="scientific">Sporomusa ovata</name>
    <dbReference type="NCBI Taxonomy" id="2378"/>
    <lineage>
        <taxon>Bacteria</taxon>
        <taxon>Bacillati</taxon>
        <taxon>Bacillota</taxon>
        <taxon>Negativicutes</taxon>
        <taxon>Selenomonadales</taxon>
        <taxon>Sporomusaceae</taxon>
        <taxon>Sporomusa</taxon>
    </lineage>
</organism>
<evidence type="ECO:0000313" key="12">
    <source>
        <dbReference type="Proteomes" id="UP000049855"/>
    </source>
</evidence>
<dbReference type="GO" id="GO:0015419">
    <property type="term" value="F:ABC-type sulfate transporter activity"/>
    <property type="evidence" value="ECO:0007669"/>
    <property type="project" value="InterPro"/>
</dbReference>
<dbReference type="SUPFAM" id="SSF161098">
    <property type="entry name" value="MetI-like"/>
    <property type="match status" value="1"/>
</dbReference>